<dbReference type="OrthoDB" id="10264062at2759"/>
<feature type="transmembrane region" description="Helical" evidence="2">
    <location>
        <begin position="72"/>
        <end position="92"/>
    </location>
</feature>
<dbReference type="PROSITE" id="PS50086">
    <property type="entry name" value="TBC_RABGAP"/>
    <property type="match status" value="1"/>
</dbReference>
<dbReference type="SUPFAM" id="SSF47923">
    <property type="entry name" value="Ypt/Rab-GAP domain of gyp1p"/>
    <property type="match status" value="2"/>
</dbReference>
<dbReference type="PANTHER" id="PTHR22957:SF642">
    <property type="entry name" value="GTPASE-ACTIVATING PROTEIN GYP7-LIKE"/>
    <property type="match status" value="1"/>
</dbReference>
<evidence type="ECO:0000259" key="3">
    <source>
        <dbReference type="PROSITE" id="PS50086"/>
    </source>
</evidence>
<feature type="compositionally biased region" description="Basic and acidic residues" evidence="1">
    <location>
        <begin position="315"/>
        <end position="324"/>
    </location>
</feature>
<keyword evidence="5" id="KW-1185">Reference proteome</keyword>
<feature type="compositionally biased region" description="Polar residues" evidence="1">
    <location>
        <begin position="242"/>
        <end position="254"/>
    </location>
</feature>
<feature type="domain" description="Rab-GAP TBC" evidence="3">
    <location>
        <begin position="141"/>
        <end position="506"/>
    </location>
</feature>
<accession>A0A5J5A6T2</accession>
<dbReference type="Gene3D" id="1.10.472.80">
    <property type="entry name" value="Ypt/Rab-GAP domain of gyp1p, domain 3"/>
    <property type="match status" value="1"/>
</dbReference>
<feature type="compositionally biased region" description="Acidic residues" evidence="1">
    <location>
        <begin position="270"/>
        <end position="286"/>
    </location>
</feature>
<reference evidence="4 5" key="1">
    <citation type="submission" date="2019-09" db="EMBL/GenBank/DDBJ databases">
        <title>A chromosome-level genome assembly of the Chinese tupelo Nyssa sinensis.</title>
        <authorList>
            <person name="Yang X."/>
            <person name="Kang M."/>
            <person name="Yang Y."/>
            <person name="Xiong H."/>
            <person name="Wang M."/>
            <person name="Zhang Z."/>
            <person name="Wang Z."/>
            <person name="Wu H."/>
            <person name="Ma T."/>
            <person name="Liu J."/>
            <person name="Xi Z."/>
        </authorList>
    </citation>
    <scope>NUCLEOTIDE SEQUENCE [LARGE SCALE GENOMIC DNA]</scope>
    <source>
        <strain evidence="4">J267</strain>
        <tissue evidence="4">Leaf</tissue>
    </source>
</reference>
<dbReference type="Proteomes" id="UP000325577">
    <property type="component" value="Linkage Group LG3"/>
</dbReference>
<evidence type="ECO:0000313" key="4">
    <source>
        <dbReference type="EMBL" id="KAA8525718.1"/>
    </source>
</evidence>
<dbReference type="Gene3D" id="1.10.8.270">
    <property type="entry name" value="putative rabgap domain of human tbc1 domain family member 14 like domains"/>
    <property type="match status" value="1"/>
</dbReference>
<dbReference type="PANTHER" id="PTHR22957">
    <property type="entry name" value="TBC1 DOMAIN FAMILY MEMBER GTPASE-ACTIVATING PROTEIN"/>
    <property type="match status" value="1"/>
</dbReference>
<keyword evidence="2" id="KW-0472">Membrane</keyword>
<evidence type="ECO:0000313" key="5">
    <source>
        <dbReference type="Proteomes" id="UP000325577"/>
    </source>
</evidence>
<keyword evidence="2" id="KW-1133">Transmembrane helix</keyword>
<organism evidence="4 5">
    <name type="scientific">Nyssa sinensis</name>
    <dbReference type="NCBI Taxonomy" id="561372"/>
    <lineage>
        <taxon>Eukaryota</taxon>
        <taxon>Viridiplantae</taxon>
        <taxon>Streptophyta</taxon>
        <taxon>Embryophyta</taxon>
        <taxon>Tracheophyta</taxon>
        <taxon>Spermatophyta</taxon>
        <taxon>Magnoliopsida</taxon>
        <taxon>eudicotyledons</taxon>
        <taxon>Gunneridae</taxon>
        <taxon>Pentapetalae</taxon>
        <taxon>asterids</taxon>
        <taxon>Cornales</taxon>
        <taxon>Nyssaceae</taxon>
        <taxon>Nyssa</taxon>
    </lineage>
</organism>
<sequence>MVLRRLRVTTTEGVTVISVLVRVALSLMFIFSSGDGRRGGIIFVAGSSGSGRNSGLFSGGASFWATGSPSNVGIAIAVTAMAGLALAATLVYSRRGSLKSPWSRRRRKHALLPKQWKSLFDSDGRLCDGGVKFLKKVRSGGVDPSIRAEVWPFLLGVYDLNSSKEERDSIRTQKRKEYENLRRRCRQILKCYDKSFKLKETSGNNCNEGSGDFSQVLDSPGLEDVVSARGSLSAEVGEDSGHTVSDSTPQTSDTLLEGNEESGITYENASEGDIESSDSGSSEESENIQPFLGPEGAEDDDLDEHSEENSIPSKSESRPKSHTAEDFSTWQRIIRLDAVRANAEWTVYSPSQAQVSEIKARRLADSVGLKDYDHLEPCRIFHAARLVAILEAYALFDSEIGYCQGMSDLLSPIISVMEEDHEAFWCFVGFMRKARHNFRLDEVGIRRQLNIVSKIIKCKDSHLYRHLEKLQAEDCFFVYRMVVVLFRRELNFEQTLCLWEVMWADQAATRAGIAKSAWGRMRLRAPPTDDLLLYAIAACVLQRRKLIIEKYSSMDEILRECNSMAGHLDVWKLLDDAHDLVVTLHDKI</sequence>
<keyword evidence="2" id="KW-0812">Transmembrane</keyword>
<dbReference type="InterPro" id="IPR000195">
    <property type="entry name" value="Rab-GAP-TBC_dom"/>
</dbReference>
<dbReference type="EMBL" id="CM018046">
    <property type="protein sequence ID" value="KAA8525718.1"/>
    <property type="molecule type" value="Genomic_DNA"/>
</dbReference>
<evidence type="ECO:0000256" key="1">
    <source>
        <dbReference type="SAM" id="MobiDB-lite"/>
    </source>
</evidence>
<feature type="transmembrane region" description="Helical" evidence="2">
    <location>
        <begin position="12"/>
        <end position="31"/>
    </location>
</feature>
<evidence type="ECO:0000256" key="2">
    <source>
        <dbReference type="SAM" id="Phobius"/>
    </source>
</evidence>
<dbReference type="SMART" id="SM00164">
    <property type="entry name" value="TBC"/>
    <property type="match status" value="1"/>
</dbReference>
<dbReference type="AlphaFoldDB" id="A0A5J5A6T2"/>
<proteinExistence type="predicted"/>
<protein>
    <recommendedName>
        <fullName evidence="3">Rab-GAP TBC domain-containing protein</fullName>
    </recommendedName>
</protein>
<dbReference type="FunFam" id="1.10.472.80:FF:000014">
    <property type="entry name" value="GTPase-activating protein gyp7 isoform X1"/>
    <property type="match status" value="1"/>
</dbReference>
<dbReference type="InterPro" id="IPR035969">
    <property type="entry name" value="Rab-GAP_TBC_sf"/>
</dbReference>
<feature type="compositionally biased region" description="Acidic residues" evidence="1">
    <location>
        <begin position="296"/>
        <end position="306"/>
    </location>
</feature>
<name>A0A5J5A6T2_9ASTE</name>
<gene>
    <name evidence="4" type="ORF">F0562_007573</name>
</gene>
<feature type="region of interest" description="Disordered" evidence="1">
    <location>
        <begin position="231"/>
        <end position="324"/>
    </location>
</feature>
<dbReference type="GO" id="GO:0005096">
    <property type="term" value="F:GTPase activator activity"/>
    <property type="evidence" value="ECO:0007669"/>
    <property type="project" value="TreeGrafter"/>
</dbReference>
<dbReference type="FunFam" id="1.10.8.270:FF:000022">
    <property type="entry name" value="Ypt/Rab-GAP domain of gyp1p superfamily protein"/>
    <property type="match status" value="1"/>
</dbReference>
<dbReference type="Pfam" id="PF00566">
    <property type="entry name" value="RabGAP-TBC"/>
    <property type="match status" value="1"/>
</dbReference>